<gene>
    <name evidence="5" type="ORF">SAMN02745180_00475</name>
</gene>
<keyword evidence="3" id="KW-1133">Transmembrane helix</keyword>
<organism evidence="5 6">
    <name type="scientific">Sporanaerobacter acetigenes DSM 13106</name>
    <dbReference type="NCBI Taxonomy" id="1123281"/>
    <lineage>
        <taxon>Bacteria</taxon>
        <taxon>Bacillati</taxon>
        <taxon>Bacillota</taxon>
        <taxon>Tissierellia</taxon>
        <taxon>Tissierellales</taxon>
        <taxon>Sporanaerobacteraceae</taxon>
        <taxon>Sporanaerobacter</taxon>
    </lineage>
</organism>
<accession>A0A1M5TYR1</accession>
<evidence type="ECO:0000313" key="6">
    <source>
        <dbReference type="Proteomes" id="UP000184389"/>
    </source>
</evidence>
<keyword evidence="6" id="KW-1185">Reference proteome</keyword>
<dbReference type="Proteomes" id="UP000184389">
    <property type="component" value="Unassembled WGS sequence"/>
</dbReference>
<name>A0A1M5TYR1_9FIRM</name>
<dbReference type="Pfam" id="PF11611">
    <property type="entry name" value="DUF4352"/>
    <property type="match status" value="1"/>
</dbReference>
<dbReference type="RefSeq" id="WP_072743053.1">
    <property type="nucleotide sequence ID" value="NZ_FQXR01000003.1"/>
</dbReference>
<evidence type="ECO:0000256" key="3">
    <source>
        <dbReference type="SAM" id="Phobius"/>
    </source>
</evidence>
<dbReference type="STRING" id="1123281.SAMN02745180_00475"/>
<dbReference type="OrthoDB" id="1938949at2"/>
<dbReference type="EMBL" id="FQXR01000003">
    <property type="protein sequence ID" value="SHH55965.1"/>
    <property type="molecule type" value="Genomic_DNA"/>
</dbReference>
<proteinExistence type="predicted"/>
<protein>
    <recommendedName>
        <fullName evidence="4">DUF4352 domain-containing protein</fullName>
    </recommendedName>
</protein>
<dbReference type="Gene3D" id="2.60.40.1240">
    <property type="match status" value="1"/>
</dbReference>
<evidence type="ECO:0000313" key="5">
    <source>
        <dbReference type="EMBL" id="SHH55965.1"/>
    </source>
</evidence>
<feature type="region of interest" description="Disordered" evidence="2">
    <location>
        <begin position="31"/>
        <end position="55"/>
    </location>
</feature>
<dbReference type="InterPro" id="IPR029051">
    <property type="entry name" value="DUF4352"/>
</dbReference>
<reference evidence="5 6" key="1">
    <citation type="submission" date="2016-11" db="EMBL/GenBank/DDBJ databases">
        <authorList>
            <person name="Jaros S."/>
            <person name="Januszkiewicz K."/>
            <person name="Wedrychowicz H."/>
        </authorList>
    </citation>
    <scope>NUCLEOTIDE SEQUENCE [LARGE SCALE GENOMIC DNA]</scope>
    <source>
        <strain evidence="5 6">DSM 13106</strain>
    </source>
</reference>
<dbReference type="InterPro" id="IPR029050">
    <property type="entry name" value="Immunoprotect_excell_Ig-like"/>
</dbReference>
<sequence length="201" mass="22823">MEGKKKKSIFKRWWFWVIVIIIIIAATSGNDNEPKQATTKQEDQAVVGENKEEEKEEVVEEEPIYNIGDSFKTGDLGVTILEVEEKKEFKSDNEFIENVTTDGKFIAVTATLTNNDTKPRTFSSMQFNIIDNQGRKFDTYTDAKLMMILGDKDIFLEECNPGMSRTGIFVFEVPEDVNEYSLKVYSGVGFEAKTSATVKLK</sequence>
<evidence type="ECO:0000256" key="1">
    <source>
        <dbReference type="ARBA" id="ARBA00022729"/>
    </source>
</evidence>
<feature type="domain" description="DUF4352" evidence="4">
    <location>
        <begin position="65"/>
        <end position="192"/>
    </location>
</feature>
<keyword evidence="1" id="KW-0732">Signal</keyword>
<feature type="transmembrane region" description="Helical" evidence="3">
    <location>
        <begin position="12"/>
        <end position="29"/>
    </location>
</feature>
<keyword evidence="3" id="KW-0472">Membrane</keyword>
<evidence type="ECO:0000256" key="2">
    <source>
        <dbReference type="SAM" id="MobiDB-lite"/>
    </source>
</evidence>
<dbReference type="AlphaFoldDB" id="A0A1M5TYR1"/>
<keyword evidence="3" id="KW-0812">Transmembrane</keyword>
<evidence type="ECO:0000259" key="4">
    <source>
        <dbReference type="Pfam" id="PF11611"/>
    </source>
</evidence>